<evidence type="ECO:0000313" key="2">
    <source>
        <dbReference type="Proteomes" id="UP000323594"/>
    </source>
</evidence>
<dbReference type="GeneID" id="57754114"/>
<dbReference type="NCBIfam" id="TIGR01319">
    <property type="entry name" value="glmL_fam"/>
    <property type="match status" value="1"/>
</dbReference>
<dbReference type="PIRSF" id="PIRSF004729">
    <property type="entry name" value="MutL"/>
    <property type="match status" value="1"/>
</dbReference>
<proteinExistence type="predicted"/>
<sequence length="448" mass="48734">MKYLLVDLGSTYTKLHIVDTEKNAVTAAASAYTTVETDVAVGFNVAFQKLKDAGAADYDRILGCSSASGGLKIVVIGFSKSLTTEAARLASLSAGGRILKIYSYELSDEDVAEIEKSGADIIVLSGGTENGNKQNIIVNAEKLSAANLQNATLLVAGNTAANPKIKAIFEQSPIVPVFTENVMPATNVVNYKPLRETIGNIFINTIAFAKGIHELSKNFEILLPTPVAVQKAVAAVKKVKGAEVMAVDIGGATTDVHSVAKSFHGEENILSPLFEDPYEKRTIEGDMGMRYSACALYESVGEEAFRKFGIENAKEKTDFRFRNTAYIPETFDEYEFDQIMAHIAAKEALKRHVGTVKKVPTSTRTMFQQNGKDLRFVKYFIGTGGVLIHSKAPERILCAIHQMEENYLAPKNCTFLLDKSYLLASAGLIATVDEQAACKLLEKYLEKV</sequence>
<accession>A0AAE6IV63</accession>
<dbReference type="RefSeq" id="WP_148879168.1">
    <property type="nucleotide sequence ID" value="NZ_CP042813.1"/>
</dbReference>
<name>A0AAE6IV63_TREPH</name>
<reference evidence="1 2" key="1">
    <citation type="submission" date="2019-08" db="EMBL/GenBank/DDBJ databases">
        <authorList>
            <person name="Kuhnert P."/>
        </authorList>
    </citation>
    <scope>NUCLEOTIDE SEQUENCE [LARGE SCALE GENOMIC DNA]</scope>
    <source>
        <strain evidence="1 2">B36.5</strain>
    </source>
</reference>
<organism evidence="1 2">
    <name type="scientific">Treponema phagedenis</name>
    <dbReference type="NCBI Taxonomy" id="162"/>
    <lineage>
        <taxon>Bacteria</taxon>
        <taxon>Pseudomonadati</taxon>
        <taxon>Spirochaetota</taxon>
        <taxon>Spirochaetia</taxon>
        <taxon>Spirochaetales</taxon>
        <taxon>Treponemataceae</taxon>
        <taxon>Treponema</taxon>
    </lineage>
</organism>
<dbReference type="EMBL" id="CP042817">
    <property type="protein sequence ID" value="QEJ98904.1"/>
    <property type="molecule type" value="Genomic_DNA"/>
</dbReference>
<evidence type="ECO:0000313" key="1">
    <source>
        <dbReference type="EMBL" id="QEJ98904.1"/>
    </source>
</evidence>
<dbReference type="Proteomes" id="UP000323594">
    <property type="component" value="Chromosome"/>
</dbReference>
<dbReference type="InterPro" id="IPR006230">
    <property type="entry name" value="MutL"/>
</dbReference>
<dbReference type="AlphaFoldDB" id="A0AAE6IV63"/>
<dbReference type="Pfam" id="PF13941">
    <property type="entry name" value="MutL"/>
    <property type="match status" value="1"/>
</dbReference>
<protein>
    <submittedName>
        <fullName evidence="1">Glutamate mutase</fullName>
    </submittedName>
</protein>
<gene>
    <name evidence="1" type="ORF">FUT82_13475</name>
</gene>